<organism evidence="2">
    <name type="scientific">Puccinia triticina (isolate 1-1 / race 1 (BBBD))</name>
    <name type="common">Brown leaf rust fungus</name>
    <dbReference type="NCBI Taxonomy" id="630390"/>
    <lineage>
        <taxon>Eukaryota</taxon>
        <taxon>Fungi</taxon>
        <taxon>Dikarya</taxon>
        <taxon>Basidiomycota</taxon>
        <taxon>Pucciniomycotina</taxon>
        <taxon>Pucciniomycetes</taxon>
        <taxon>Pucciniales</taxon>
        <taxon>Pucciniaceae</taxon>
        <taxon>Puccinia</taxon>
    </lineage>
</organism>
<keyword evidence="1" id="KW-0732">Signal</keyword>
<keyword evidence="4" id="KW-1185">Reference proteome</keyword>
<dbReference type="AlphaFoldDB" id="A0A180G3Y6"/>
<evidence type="ECO:0000313" key="3">
    <source>
        <dbReference type="EnsemblFungi" id="PTTG_10090-t43_1-p1"/>
    </source>
</evidence>
<name>A0A180G3Y6_PUCT1</name>
<dbReference type="VEuPathDB" id="FungiDB:PTTG_10090"/>
<dbReference type="Proteomes" id="UP000005240">
    <property type="component" value="Unassembled WGS sequence"/>
</dbReference>
<reference evidence="2" key="1">
    <citation type="submission" date="2009-11" db="EMBL/GenBank/DDBJ databases">
        <authorList>
            <consortium name="The Broad Institute Genome Sequencing Platform"/>
            <person name="Ward D."/>
            <person name="Feldgarden M."/>
            <person name="Earl A."/>
            <person name="Young S.K."/>
            <person name="Zeng Q."/>
            <person name="Koehrsen M."/>
            <person name="Alvarado L."/>
            <person name="Berlin A."/>
            <person name="Bochicchio J."/>
            <person name="Borenstein D."/>
            <person name="Chapman S.B."/>
            <person name="Chen Z."/>
            <person name="Engels R."/>
            <person name="Freedman E."/>
            <person name="Gellesch M."/>
            <person name="Goldberg J."/>
            <person name="Griggs A."/>
            <person name="Gujja S."/>
            <person name="Heilman E."/>
            <person name="Heiman D."/>
            <person name="Hepburn T."/>
            <person name="Howarth C."/>
            <person name="Jen D."/>
            <person name="Larson L."/>
            <person name="Lewis B."/>
            <person name="Mehta T."/>
            <person name="Park D."/>
            <person name="Pearson M."/>
            <person name="Roberts A."/>
            <person name="Saif S."/>
            <person name="Shea T."/>
            <person name="Shenoy N."/>
            <person name="Sisk P."/>
            <person name="Stolte C."/>
            <person name="Sykes S."/>
            <person name="Thomson T."/>
            <person name="Walk T."/>
            <person name="White J."/>
            <person name="Yandava C."/>
            <person name="Izard J."/>
            <person name="Baranova O.V."/>
            <person name="Blanton J.M."/>
            <person name="Tanner A.C."/>
            <person name="Dewhirst F.E."/>
            <person name="Haas B."/>
            <person name="Nusbaum C."/>
            <person name="Birren B."/>
        </authorList>
    </citation>
    <scope>NUCLEOTIDE SEQUENCE [LARGE SCALE GENOMIC DNA]</scope>
    <source>
        <strain evidence="2">1-1 BBBD Race 1</strain>
    </source>
</reference>
<accession>A0A180G3Y6</accession>
<reference evidence="3 4" key="3">
    <citation type="journal article" date="2017" name="G3 (Bethesda)">
        <title>Comparative analysis highlights variable genome content of wheat rusts and divergence of the mating loci.</title>
        <authorList>
            <person name="Cuomo C.A."/>
            <person name="Bakkeren G."/>
            <person name="Khalil H.B."/>
            <person name="Panwar V."/>
            <person name="Joly D."/>
            <person name="Linning R."/>
            <person name="Sakthikumar S."/>
            <person name="Song X."/>
            <person name="Adiconis X."/>
            <person name="Fan L."/>
            <person name="Goldberg J.M."/>
            <person name="Levin J.Z."/>
            <person name="Young S."/>
            <person name="Zeng Q."/>
            <person name="Anikster Y."/>
            <person name="Bruce M."/>
            <person name="Wang M."/>
            <person name="Yin C."/>
            <person name="McCallum B."/>
            <person name="Szabo L.J."/>
            <person name="Hulbert S."/>
            <person name="Chen X."/>
            <person name="Fellers J.P."/>
        </authorList>
    </citation>
    <scope>NUCLEOTIDE SEQUENCE</scope>
    <source>
        <strain evidence="4">Isolate 1-1 / race 1 (BBBD)</strain>
        <strain evidence="3">isolate 1-1 / race 1 (BBBD)</strain>
    </source>
</reference>
<evidence type="ECO:0000313" key="2">
    <source>
        <dbReference type="EMBL" id="OAV87152.1"/>
    </source>
</evidence>
<evidence type="ECO:0000256" key="1">
    <source>
        <dbReference type="SAM" id="SignalP"/>
    </source>
</evidence>
<proteinExistence type="predicted"/>
<gene>
    <name evidence="2" type="ORF">PTTG_10090</name>
</gene>
<feature type="signal peptide" evidence="1">
    <location>
        <begin position="1"/>
        <end position="20"/>
    </location>
</feature>
<sequence>MALKLLSFIIIAASYHHVIGRPFLHPVPAPVAHNPQFYTPSVFHHLSGLIDFKHPERLPDPADFRPLGTPKGELEVTQMPHDVFEAGTKLDQLATHELVWLIKADRTPLSEDNKAGWEHYGRIYAGLSKDARRELRDYIANDVLRVSVESRVRFEWSLWRATKPMWWTKKLTLQSYLPANEDIYLIKMGDLLKFGNNDPLSDNTNTKFKELDHLATELLKKQPRLPAINIGFLDDPECIVKGKKGLFKKRLTELRKGASGKVSTMTPEQKKKILKVMYWGHGFAPQDAEQFALRAREELDNTGKWDQLLNAEDWYASKKIINGLKNKFISIFQSFFGRSPPPPPLN</sequence>
<evidence type="ECO:0000313" key="4">
    <source>
        <dbReference type="Proteomes" id="UP000005240"/>
    </source>
</evidence>
<reference evidence="3" key="4">
    <citation type="submission" date="2025-05" db="UniProtKB">
        <authorList>
            <consortium name="EnsemblFungi"/>
        </authorList>
    </citation>
    <scope>IDENTIFICATION</scope>
    <source>
        <strain evidence="3">isolate 1-1 / race 1 (BBBD)</strain>
    </source>
</reference>
<protein>
    <submittedName>
        <fullName evidence="2 3">Uncharacterized protein</fullName>
    </submittedName>
</protein>
<dbReference type="EMBL" id="ADAS02000559">
    <property type="protein sequence ID" value="OAV87152.1"/>
    <property type="molecule type" value="Genomic_DNA"/>
</dbReference>
<dbReference type="OrthoDB" id="2497979at2759"/>
<dbReference type="EnsemblFungi" id="PTTG_10090-t43_1">
    <property type="protein sequence ID" value="PTTG_10090-t43_1-p1"/>
    <property type="gene ID" value="PTTG_10090"/>
</dbReference>
<feature type="chain" id="PRO_5008109542" evidence="1">
    <location>
        <begin position="21"/>
        <end position="346"/>
    </location>
</feature>
<reference evidence="2" key="2">
    <citation type="submission" date="2016-05" db="EMBL/GenBank/DDBJ databases">
        <title>Comparative analysis highlights variable genome content of wheat rusts and divergence of the mating loci.</title>
        <authorList>
            <person name="Cuomo C.A."/>
            <person name="Bakkeren G."/>
            <person name="Szabo L."/>
            <person name="Khalil H."/>
            <person name="Joly D."/>
            <person name="Goldberg J."/>
            <person name="Young S."/>
            <person name="Zeng Q."/>
            <person name="Fellers J."/>
        </authorList>
    </citation>
    <scope>NUCLEOTIDE SEQUENCE [LARGE SCALE GENOMIC DNA]</scope>
    <source>
        <strain evidence="2">1-1 BBBD Race 1</strain>
    </source>
</reference>